<comment type="caution">
    <text evidence="1">The sequence shown here is derived from an EMBL/GenBank/DDBJ whole genome shotgun (WGS) entry which is preliminary data.</text>
</comment>
<protein>
    <submittedName>
        <fullName evidence="1">Uncharacterized protein</fullName>
    </submittedName>
</protein>
<reference evidence="1" key="1">
    <citation type="submission" date="2021-03" db="EMBL/GenBank/DDBJ databases">
        <title>Antimicrobial resistance genes in bacteria isolated from Japanese honey, and their potential for conferring macrolide and lincosamide resistance in the American foulbrood pathogen Paenibacillus larvae.</title>
        <authorList>
            <person name="Okamoto M."/>
            <person name="Kumagai M."/>
            <person name="Kanamori H."/>
            <person name="Takamatsu D."/>
        </authorList>
    </citation>
    <scope>NUCLEOTIDE SEQUENCE</scope>
    <source>
        <strain evidence="1">J40TS1</strain>
    </source>
</reference>
<sequence length="248" mass="27947">MDYTQHGLGVFAMKKIKAILLIIVIAALASGCSQGIKYEMSRYTKPLRGSDYGSLKAKKHEQQQQQQLNALGVNEKPDKLPHEIKSASYSSELSNHVSSVRGVADARVFTADQHAYVALVLDNSGQGMLKSKPSGEREAGTNQIPYTAENSIHNNPFRFFLTVNDTSQLSDRFVRTVTESVKTLQPSIKEVHISANKEFMYYMDEFAQVAWGGESLEPYLDQFNILINHQFFNGKIMPNSLKYYRNQQ</sequence>
<name>A0A920CZ36_9BACL</name>
<dbReference type="AlphaFoldDB" id="A0A920CZ36"/>
<organism evidence="1 2">
    <name type="scientific">Paenibacillus montaniterrae</name>
    <dbReference type="NCBI Taxonomy" id="429341"/>
    <lineage>
        <taxon>Bacteria</taxon>
        <taxon>Bacillati</taxon>
        <taxon>Bacillota</taxon>
        <taxon>Bacilli</taxon>
        <taxon>Bacillales</taxon>
        <taxon>Paenibacillaceae</taxon>
        <taxon>Paenibacillus</taxon>
    </lineage>
</organism>
<proteinExistence type="predicted"/>
<dbReference type="Proteomes" id="UP000683139">
    <property type="component" value="Unassembled WGS sequence"/>
</dbReference>
<evidence type="ECO:0000313" key="2">
    <source>
        <dbReference type="Proteomes" id="UP000683139"/>
    </source>
</evidence>
<accession>A0A920CZ36</accession>
<dbReference type="EMBL" id="BOSE01000003">
    <property type="protein sequence ID" value="GIP16629.1"/>
    <property type="molecule type" value="Genomic_DNA"/>
</dbReference>
<gene>
    <name evidence="1" type="ORF">J40TS1_22710</name>
</gene>
<keyword evidence="2" id="KW-1185">Reference proteome</keyword>
<evidence type="ECO:0000313" key="1">
    <source>
        <dbReference type="EMBL" id="GIP16629.1"/>
    </source>
</evidence>